<dbReference type="GO" id="GO:0006013">
    <property type="term" value="P:mannose metabolic process"/>
    <property type="evidence" value="ECO:0007669"/>
    <property type="project" value="InterPro"/>
</dbReference>
<feature type="non-terminal residue" evidence="2">
    <location>
        <position position="190"/>
    </location>
</feature>
<dbReference type="Pfam" id="PF01074">
    <property type="entry name" value="Glyco_hydro_38N"/>
    <property type="match status" value="1"/>
</dbReference>
<reference evidence="2" key="1">
    <citation type="journal article" date="2014" name="Front. Microbiol.">
        <title>High frequency of phylogenetically diverse reductive dehalogenase-homologous genes in deep subseafloor sedimentary metagenomes.</title>
        <authorList>
            <person name="Kawai M."/>
            <person name="Futagami T."/>
            <person name="Toyoda A."/>
            <person name="Takaki Y."/>
            <person name="Nishi S."/>
            <person name="Hori S."/>
            <person name="Arai W."/>
            <person name="Tsubouchi T."/>
            <person name="Morono Y."/>
            <person name="Uchiyama I."/>
            <person name="Ito T."/>
            <person name="Fujiyama A."/>
            <person name="Inagaki F."/>
            <person name="Takami H."/>
        </authorList>
    </citation>
    <scope>NUCLEOTIDE SEQUENCE</scope>
    <source>
        <strain evidence="2">Expedition CK06-06</strain>
    </source>
</reference>
<protein>
    <recommendedName>
        <fullName evidence="1">Glycoside hydrolase family 38 N-terminal domain-containing protein</fullName>
    </recommendedName>
</protein>
<organism evidence="2">
    <name type="scientific">marine sediment metagenome</name>
    <dbReference type="NCBI Taxonomy" id="412755"/>
    <lineage>
        <taxon>unclassified sequences</taxon>
        <taxon>metagenomes</taxon>
        <taxon>ecological metagenomes</taxon>
    </lineage>
</organism>
<dbReference type="AlphaFoldDB" id="X1C799"/>
<feature type="domain" description="Glycoside hydrolase family 38 N-terminal" evidence="1">
    <location>
        <begin position="16"/>
        <end position="182"/>
    </location>
</feature>
<accession>X1C799</accession>
<gene>
    <name evidence="2" type="ORF">S01H4_37986</name>
</gene>
<dbReference type="InterPro" id="IPR000602">
    <property type="entry name" value="Glyco_hydro_38_N"/>
</dbReference>
<evidence type="ECO:0000313" key="2">
    <source>
        <dbReference type="EMBL" id="GAH03936.1"/>
    </source>
</evidence>
<name>X1C799_9ZZZZ</name>
<proteinExistence type="predicted"/>
<comment type="caution">
    <text evidence="2">The sequence shown here is derived from an EMBL/GenBank/DDBJ whole genome shotgun (WGS) entry which is preliminary data.</text>
</comment>
<dbReference type="Gene3D" id="3.20.110.10">
    <property type="entry name" value="Glycoside hydrolase 38, N terminal domain"/>
    <property type="match status" value="1"/>
</dbReference>
<dbReference type="PANTHER" id="PTHR46017">
    <property type="entry name" value="ALPHA-MANNOSIDASE 2C1"/>
    <property type="match status" value="1"/>
</dbReference>
<dbReference type="InterPro" id="IPR011330">
    <property type="entry name" value="Glyco_hydro/deAcase_b/a-brl"/>
</dbReference>
<dbReference type="GO" id="GO:0004559">
    <property type="term" value="F:alpha-mannosidase activity"/>
    <property type="evidence" value="ECO:0007669"/>
    <property type="project" value="InterPro"/>
</dbReference>
<dbReference type="EMBL" id="BART01020447">
    <property type="protein sequence ID" value="GAH03936.1"/>
    <property type="molecule type" value="Genomic_DNA"/>
</dbReference>
<dbReference type="SUPFAM" id="SSF88713">
    <property type="entry name" value="Glycoside hydrolase/deacetylase"/>
    <property type="match status" value="1"/>
</dbReference>
<dbReference type="PANTHER" id="PTHR46017:SF2">
    <property type="entry name" value="MANNOSYLGLYCERATE HYDROLASE"/>
    <property type="match status" value="1"/>
</dbReference>
<dbReference type="InterPro" id="IPR027291">
    <property type="entry name" value="Glyco_hydro_38_N_sf"/>
</dbReference>
<evidence type="ECO:0000259" key="1">
    <source>
        <dbReference type="Pfam" id="PF01074"/>
    </source>
</evidence>
<sequence>MDKKKNKDFKKEKIQCHFISNTRWDREWRYSAQRTKYMLGYMLDMLFDIFEKQSLFKYFHLDSQTMPIQDYLEIYPEKEGLVRKYVGDDKLIIGPWFCLPDEFCVGGESLIRNLLLGHKIAKRFGNVSKTGYSPFGWGQISQMPQIYQGFGIDSASFYRGVNTNIAPRSEFIWEGPDGTQIIGSRLGARP</sequence>
<dbReference type="GO" id="GO:0009313">
    <property type="term" value="P:oligosaccharide catabolic process"/>
    <property type="evidence" value="ECO:0007669"/>
    <property type="project" value="TreeGrafter"/>
</dbReference>